<dbReference type="EMBL" id="UYYG01001241">
    <property type="protein sequence ID" value="VDN60760.1"/>
    <property type="molecule type" value="Genomic_DNA"/>
</dbReference>
<dbReference type="SUPFAM" id="SSF56112">
    <property type="entry name" value="Protein kinase-like (PK-like)"/>
    <property type="match status" value="1"/>
</dbReference>
<proteinExistence type="inferred from homology"/>
<evidence type="ECO:0000256" key="12">
    <source>
        <dbReference type="PROSITE-ProRule" id="PRU10141"/>
    </source>
</evidence>
<dbReference type="FunFam" id="3.30.200.20:FF:000769">
    <property type="entry name" value="Mitogen-activated protein kinase 14"/>
    <property type="match status" value="1"/>
</dbReference>
<dbReference type="SMART" id="SM00220">
    <property type="entry name" value="S_TKc"/>
    <property type="match status" value="1"/>
</dbReference>
<dbReference type="CDD" id="cd07851">
    <property type="entry name" value="STKc_p38"/>
    <property type="match status" value="1"/>
</dbReference>
<accession>A0A0N4UP21</accession>
<dbReference type="AlphaFoldDB" id="A0A0N4UP21"/>
<dbReference type="PROSITE" id="PS50011">
    <property type="entry name" value="PROTEIN_KINASE_DOM"/>
    <property type="match status" value="1"/>
</dbReference>
<dbReference type="Pfam" id="PF00069">
    <property type="entry name" value="Pkinase"/>
    <property type="match status" value="1"/>
</dbReference>
<evidence type="ECO:0000256" key="3">
    <source>
        <dbReference type="ARBA" id="ARBA00012411"/>
    </source>
</evidence>
<name>A0A0N4UP21_DRAME</name>
<evidence type="ECO:0000259" key="14">
    <source>
        <dbReference type="PROSITE" id="PS50011"/>
    </source>
</evidence>
<evidence type="ECO:0000313" key="18">
    <source>
        <dbReference type="WBParaSite" id="DME_0000968801-mRNA-1"/>
    </source>
</evidence>
<keyword evidence="5" id="KW-0597">Phosphoprotein</keyword>
<dbReference type="PRINTS" id="PR01773">
    <property type="entry name" value="P38MAPKINASE"/>
</dbReference>
<keyword evidence="13" id="KW-1133">Transmembrane helix</keyword>
<dbReference type="GO" id="GO:0005524">
    <property type="term" value="F:ATP binding"/>
    <property type="evidence" value="ECO:0007669"/>
    <property type="project" value="UniProtKB-UniRule"/>
</dbReference>
<dbReference type="OrthoDB" id="192887at2759"/>
<evidence type="ECO:0000256" key="1">
    <source>
        <dbReference type="ARBA" id="ARBA00001946"/>
    </source>
</evidence>
<comment type="cofactor">
    <cofactor evidence="1">
        <name>Mg(2+)</name>
        <dbReference type="ChEBI" id="CHEBI:18420"/>
    </cofactor>
</comment>
<dbReference type="InterPro" id="IPR017441">
    <property type="entry name" value="Protein_kinase_ATP_BS"/>
</dbReference>
<gene>
    <name evidence="15" type="ORF">DME_LOCUS10733</name>
</gene>
<dbReference type="GO" id="GO:0005737">
    <property type="term" value="C:cytoplasm"/>
    <property type="evidence" value="ECO:0007669"/>
    <property type="project" value="UniProtKB-ARBA"/>
</dbReference>
<dbReference type="FunFam" id="1.10.510.10:FF:000684">
    <property type="entry name" value="Mitogen-activated protein kinase"/>
    <property type="match status" value="1"/>
</dbReference>
<dbReference type="EC" id="2.7.11.24" evidence="3"/>
<dbReference type="PROSITE" id="PS01351">
    <property type="entry name" value="MAPK"/>
    <property type="match status" value="1"/>
</dbReference>
<keyword evidence="8" id="KW-0418">Kinase</keyword>
<keyword evidence="13" id="KW-0472">Membrane</keyword>
<dbReference type="STRING" id="318479.A0A0N4UP21"/>
<dbReference type="WBParaSite" id="DME_0000968801-mRNA-1">
    <property type="protein sequence ID" value="DME_0000968801-mRNA-1"/>
    <property type="gene ID" value="DME_0000968801"/>
</dbReference>
<reference evidence="18" key="1">
    <citation type="submission" date="2017-02" db="UniProtKB">
        <authorList>
            <consortium name="WormBaseParasite"/>
        </authorList>
    </citation>
    <scope>IDENTIFICATION</scope>
</reference>
<comment type="catalytic activity">
    <reaction evidence="11">
        <text>L-seryl-[protein] + ATP = O-phospho-L-seryl-[protein] + ADP + H(+)</text>
        <dbReference type="Rhea" id="RHEA:17989"/>
        <dbReference type="Rhea" id="RHEA-COMP:9863"/>
        <dbReference type="Rhea" id="RHEA-COMP:11604"/>
        <dbReference type="ChEBI" id="CHEBI:15378"/>
        <dbReference type="ChEBI" id="CHEBI:29999"/>
        <dbReference type="ChEBI" id="CHEBI:30616"/>
        <dbReference type="ChEBI" id="CHEBI:83421"/>
        <dbReference type="ChEBI" id="CHEBI:456216"/>
        <dbReference type="EC" id="2.7.11.24"/>
    </reaction>
</comment>
<feature type="binding site" evidence="12">
    <location>
        <position position="57"/>
    </location>
    <ligand>
        <name>ATP</name>
        <dbReference type="ChEBI" id="CHEBI:30616"/>
    </ligand>
</feature>
<protein>
    <recommendedName>
        <fullName evidence="3">mitogen-activated protein kinase</fullName>
        <ecNumber evidence="3">2.7.11.24</ecNumber>
    </recommendedName>
</protein>
<evidence type="ECO:0000256" key="9">
    <source>
        <dbReference type="ARBA" id="ARBA00022840"/>
    </source>
</evidence>
<comment type="similarity">
    <text evidence="2">Belongs to the protein kinase superfamily. CMGC Ser/Thr protein kinase family. MAP kinase subfamily.</text>
</comment>
<dbReference type="InterPro" id="IPR008352">
    <property type="entry name" value="MAPK_HOG-like"/>
</dbReference>
<keyword evidence="7 12" id="KW-0547">Nucleotide-binding</keyword>
<dbReference type="InterPro" id="IPR011009">
    <property type="entry name" value="Kinase-like_dom_sf"/>
</dbReference>
<evidence type="ECO:0000256" key="6">
    <source>
        <dbReference type="ARBA" id="ARBA00022679"/>
    </source>
</evidence>
<evidence type="ECO:0000256" key="4">
    <source>
        <dbReference type="ARBA" id="ARBA00022527"/>
    </source>
</evidence>
<dbReference type="GO" id="GO:0006970">
    <property type="term" value="P:response to osmotic stress"/>
    <property type="evidence" value="ECO:0007669"/>
    <property type="project" value="UniProtKB-ARBA"/>
</dbReference>
<dbReference type="Gene3D" id="3.30.200.20">
    <property type="entry name" value="Phosphorylase Kinase, domain 1"/>
    <property type="match status" value="1"/>
</dbReference>
<keyword evidence="17" id="KW-1185">Reference proteome</keyword>
<evidence type="ECO:0000256" key="13">
    <source>
        <dbReference type="SAM" id="Phobius"/>
    </source>
</evidence>
<dbReference type="InterPro" id="IPR003527">
    <property type="entry name" value="MAP_kinase_CS"/>
</dbReference>
<dbReference type="Gene3D" id="1.10.510.10">
    <property type="entry name" value="Transferase(Phosphotransferase) domain 1"/>
    <property type="match status" value="1"/>
</dbReference>
<evidence type="ECO:0000313" key="16">
    <source>
        <dbReference type="Proteomes" id="UP000038040"/>
    </source>
</evidence>
<dbReference type="PANTHER" id="PTHR24055">
    <property type="entry name" value="MITOGEN-ACTIVATED PROTEIN KINASE"/>
    <property type="match status" value="1"/>
</dbReference>
<dbReference type="InterPro" id="IPR050117">
    <property type="entry name" value="MAPK"/>
</dbReference>
<dbReference type="InterPro" id="IPR000719">
    <property type="entry name" value="Prot_kinase_dom"/>
</dbReference>
<keyword evidence="13" id="KW-0812">Transmembrane</keyword>
<feature type="domain" description="Protein kinase" evidence="14">
    <location>
        <begin position="27"/>
        <end position="306"/>
    </location>
</feature>
<dbReference type="GO" id="GO:0004707">
    <property type="term" value="F:MAP kinase activity"/>
    <property type="evidence" value="ECO:0007669"/>
    <property type="project" value="UniProtKB-EC"/>
</dbReference>
<keyword evidence="6" id="KW-0808">Transferase</keyword>
<evidence type="ECO:0000313" key="15">
    <source>
        <dbReference type="EMBL" id="VDN60760.1"/>
    </source>
</evidence>
<dbReference type="PROSITE" id="PS00107">
    <property type="entry name" value="PROTEIN_KINASE_ATP"/>
    <property type="match status" value="1"/>
</dbReference>
<evidence type="ECO:0000256" key="5">
    <source>
        <dbReference type="ARBA" id="ARBA00022553"/>
    </source>
</evidence>
<feature type="transmembrane region" description="Helical" evidence="13">
    <location>
        <begin position="338"/>
        <end position="357"/>
    </location>
</feature>
<organism evidence="16 18">
    <name type="scientific">Dracunculus medinensis</name>
    <name type="common">Guinea worm</name>
    <dbReference type="NCBI Taxonomy" id="318479"/>
    <lineage>
        <taxon>Eukaryota</taxon>
        <taxon>Metazoa</taxon>
        <taxon>Ecdysozoa</taxon>
        <taxon>Nematoda</taxon>
        <taxon>Chromadorea</taxon>
        <taxon>Rhabditida</taxon>
        <taxon>Spirurina</taxon>
        <taxon>Dracunculoidea</taxon>
        <taxon>Dracunculidae</taxon>
        <taxon>Dracunculus</taxon>
    </lineage>
</organism>
<evidence type="ECO:0000256" key="11">
    <source>
        <dbReference type="ARBA" id="ARBA00048312"/>
    </source>
</evidence>
<sequence>MESCSPLKPGYYTVELNKTIWIVPEYYQNLTPVGTGAYGTVCAAECRITGEKVAIKKFSRPFQSAIHAKRTHRELKLLRAMNHENVIDMTDVFTPDLNITSFYFVSILMGADLSNILKIQRLSDDHIQFLVFSSASTLLYYSGLIHRDLKPSNIAVNEDCELKILDFGLARQTDSEMTGYVATRWYRAPEIMLNWMHYTQTVDIWSVGCIMAELITGRTLFPGTDHIDQLTRIMNVVGTPNEEFLSKIQSDEARNYIKNLPKTPRKDFKKLFPNASSAAIDLLEKTLNLDPDYRPTASEAMEHPYLNQYHDPTDEPVSPPLDVDVEGFYTMKLLFNKIIFGFFLFVLFCFILGDLTIEQWKELIWKEIHEFQEERKQHLDSSKVHPMN</sequence>
<keyword evidence="4" id="KW-0723">Serine/threonine-protein kinase</keyword>
<dbReference type="Proteomes" id="UP000274756">
    <property type="component" value="Unassembled WGS sequence"/>
</dbReference>
<evidence type="ECO:0000256" key="2">
    <source>
        <dbReference type="ARBA" id="ARBA00008832"/>
    </source>
</evidence>
<evidence type="ECO:0000256" key="8">
    <source>
        <dbReference type="ARBA" id="ARBA00022777"/>
    </source>
</evidence>
<keyword evidence="9 12" id="KW-0067">ATP-binding</keyword>
<evidence type="ECO:0000256" key="10">
    <source>
        <dbReference type="ARBA" id="ARBA00047592"/>
    </source>
</evidence>
<comment type="catalytic activity">
    <reaction evidence="10">
        <text>L-threonyl-[protein] + ATP = O-phospho-L-threonyl-[protein] + ADP + H(+)</text>
        <dbReference type="Rhea" id="RHEA:46608"/>
        <dbReference type="Rhea" id="RHEA-COMP:11060"/>
        <dbReference type="Rhea" id="RHEA-COMP:11605"/>
        <dbReference type="ChEBI" id="CHEBI:15378"/>
        <dbReference type="ChEBI" id="CHEBI:30013"/>
        <dbReference type="ChEBI" id="CHEBI:30616"/>
        <dbReference type="ChEBI" id="CHEBI:61977"/>
        <dbReference type="ChEBI" id="CHEBI:456216"/>
        <dbReference type="EC" id="2.7.11.24"/>
    </reaction>
</comment>
<dbReference type="Proteomes" id="UP000038040">
    <property type="component" value="Unplaced"/>
</dbReference>
<evidence type="ECO:0000313" key="17">
    <source>
        <dbReference type="Proteomes" id="UP000274756"/>
    </source>
</evidence>
<reference evidence="15 17" key="2">
    <citation type="submission" date="2018-11" db="EMBL/GenBank/DDBJ databases">
        <authorList>
            <consortium name="Pathogen Informatics"/>
        </authorList>
    </citation>
    <scope>NUCLEOTIDE SEQUENCE [LARGE SCALE GENOMIC DNA]</scope>
</reference>
<evidence type="ECO:0000256" key="7">
    <source>
        <dbReference type="ARBA" id="ARBA00022741"/>
    </source>
</evidence>